<feature type="transmembrane region" description="Helical" evidence="1">
    <location>
        <begin position="255"/>
        <end position="278"/>
    </location>
</feature>
<dbReference type="PANTHER" id="PTHR24114:SF2">
    <property type="entry name" value="F-BOX DOMAIN-CONTAINING PROTEIN-RELATED"/>
    <property type="match status" value="1"/>
</dbReference>
<dbReference type="SMART" id="SM00368">
    <property type="entry name" value="LRR_RI"/>
    <property type="match status" value="2"/>
</dbReference>
<reference evidence="2 3" key="1">
    <citation type="submission" date="2024-02" db="EMBL/GenBank/DDBJ databases">
        <authorList>
            <person name="Chen Y."/>
            <person name="Shah S."/>
            <person name="Dougan E. K."/>
            <person name="Thang M."/>
            <person name="Chan C."/>
        </authorList>
    </citation>
    <scope>NUCLEOTIDE SEQUENCE [LARGE SCALE GENOMIC DNA]</scope>
</reference>
<evidence type="ECO:0000313" key="2">
    <source>
        <dbReference type="EMBL" id="CAK9091746.1"/>
    </source>
</evidence>
<comment type="caution">
    <text evidence="2">The sequence shown here is derived from an EMBL/GenBank/DDBJ whole genome shotgun (WGS) entry which is preliminary data.</text>
</comment>
<sequence length="289" mass="31457">MPTFGQRTATQIIESVASNAPGETLDLTKNASFCMKSLENTIALSEALKKNTVIKTLVLRECEITDAGAEALGQALAENQTIEDLDLQQNHLSNAGVISLANGLRSNRSVKTLNLMTQNHKLSEDALEGFINMFQSNVTLTKLMWKVDSRRAWELSKLITRNVEIAHRARTGGDADSLAPRPAPTPVPAPVKAVKTVTAEVEKGSAYKAEQPKAAPGASPPVAPVAPVTSPCPSAGLMSVRGQGGRDRARVQILFVYWFIFHLLNPTGYFIDLLLLIWHKMCKNPEFVE</sequence>
<dbReference type="InterPro" id="IPR001611">
    <property type="entry name" value="Leu-rich_rpt"/>
</dbReference>
<evidence type="ECO:0000256" key="1">
    <source>
        <dbReference type="SAM" id="Phobius"/>
    </source>
</evidence>
<evidence type="ECO:0000313" key="3">
    <source>
        <dbReference type="Proteomes" id="UP001642484"/>
    </source>
</evidence>
<dbReference type="InterPro" id="IPR032675">
    <property type="entry name" value="LRR_dom_sf"/>
</dbReference>
<name>A0ABP0QXB8_9DINO</name>
<keyword evidence="3" id="KW-1185">Reference proteome</keyword>
<dbReference type="Proteomes" id="UP001642484">
    <property type="component" value="Unassembled WGS sequence"/>
</dbReference>
<keyword evidence="1" id="KW-0812">Transmembrane</keyword>
<keyword evidence="1" id="KW-1133">Transmembrane helix</keyword>
<dbReference type="EMBL" id="CAXAMN010025006">
    <property type="protein sequence ID" value="CAK9091746.1"/>
    <property type="molecule type" value="Genomic_DNA"/>
</dbReference>
<dbReference type="Pfam" id="PF13516">
    <property type="entry name" value="LRR_6"/>
    <property type="match status" value="2"/>
</dbReference>
<gene>
    <name evidence="2" type="ORF">CCMP2556_LOCUS43979</name>
</gene>
<accession>A0ABP0QXB8</accession>
<organism evidence="2 3">
    <name type="scientific">Durusdinium trenchii</name>
    <dbReference type="NCBI Taxonomy" id="1381693"/>
    <lineage>
        <taxon>Eukaryota</taxon>
        <taxon>Sar</taxon>
        <taxon>Alveolata</taxon>
        <taxon>Dinophyceae</taxon>
        <taxon>Suessiales</taxon>
        <taxon>Symbiodiniaceae</taxon>
        <taxon>Durusdinium</taxon>
    </lineage>
</organism>
<dbReference type="SUPFAM" id="SSF52047">
    <property type="entry name" value="RNI-like"/>
    <property type="match status" value="1"/>
</dbReference>
<keyword evidence="1" id="KW-0472">Membrane</keyword>
<protein>
    <submittedName>
        <fullName evidence="2">Uncharacterized protein</fullName>
    </submittedName>
</protein>
<proteinExistence type="predicted"/>
<dbReference type="Gene3D" id="3.80.10.10">
    <property type="entry name" value="Ribonuclease Inhibitor"/>
    <property type="match status" value="1"/>
</dbReference>
<dbReference type="PANTHER" id="PTHR24114">
    <property type="entry name" value="LEUCINE RICH REPEAT FAMILY PROTEIN"/>
    <property type="match status" value="1"/>
</dbReference>
<dbReference type="InterPro" id="IPR052394">
    <property type="entry name" value="LRR-containing"/>
</dbReference>